<dbReference type="OrthoDB" id="1079557at2"/>
<proteinExistence type="predicted"/>
<dbReference type="EMBL" id="CP072370">
    <property type="protein sequence ID" value="QUB86946.1"/>
    <property type="molecule type" value="Genomic_DNA"/>
</dbReference>
<accession>A0A0K1NJQ5</accession>
<dbReference type="AlphaFoldDB" id="A0A0K1NJQ5"/>
<dbReference type="Proteomes" id="UP000060345">
    <property type="component" value="Chromosome 1"/>
</dbReference>
<gene>
    <name evidence="2" type="ORF">ADJ77_05810</name>
    <name evidence="3" type="ORF">J5A51_12885</name>
</gene>
<protein>
    <submittedName>
        <fullName evidence="2">Uncharacterized protein</fullName>
    </submittedName>
</protein>
<reference evidence="2 4" key="1">
    <citation type="submission" date="2015-07" db="EMBL/GenBank/DDBJ databases">
        <authorList>
            <person name="Noorani M."/>
        </authorList>
    </citation>
    <scope>NUCLEOTIDE SEQUENCE [LARGE SCALE GENOMIC DNA]</scope>
    <source>
        <strain evidence="2 4">W1435</strain>
    </source>
</reference>
<name>A0A0K1NJQ5_9BACT</name>
<evidence type="ECO:0000313" key="3">
    <source>
        <dbReference type="EMBL" id="QUB86946.1"/>
    </source>
</evidence>
<dbReference type="Proteomes" id="UP000682005">
    <property type="component" value="Chromosome 1"/>
</dbReference>
<dbReference type="KEGG" id="pfus:ADJ77_05810"/>
<keyword evidence="5" id="KW-1185">Reference proteome</keyword>
<keyword evidence="1" id="KW-0732">Signal</keyword>
<feature type="chain" id="PRO_5044544511" evidence="1">
    <location>
        <begin position="22"/>
        <end position="343"/>
    </location>
</feature>
<dbReference type="EMBL" id="CP012074">
    <property type="protein sequence ID" value="AKU69314.1"/>
    <property type="molecule type" value="Genomic_DNA"/>
</dbReference>
<organism evidence="2 4">
    <name type="scientific">Prevotella fusca JCM 17724</name>
    <dbReference type="NCBI Taxonomy" id="1236517"/>
    <lineage>
        <taxon>Bacteria</taxon>
        <taxon>Pseudomonadati</taxon>
        <taxon>Bacteroidota</taxon>
        <taxon>Bacteroidia</taxon>
        <taxon>Bacteroidales</taxon>
        <taxon>Prevotellaceae</taxon>
        <taxon>Prevotella</taxon>
    </lineage>
</organism>
<evidence type="ECO:0000256" key="1">
    <source>
        <dbReference type="SAM" id="SignalP"/>
    </source>
</evidence>
<evidence type="ECO:0000313" key="2">
    <source>
        <dbReference type="EMBL" id="AKU69314.1"/>
    </source>
</evidence>
<dbReference type="RefSeq" id="WP_025078578.1">
    <property type="nucleotide sequence ID" value="NZ_BAKO01000018.1"/>
</dbReference>
<feature type="signal peptide" evidence="1">
    <location>
        <begin position="1"/>
        <end position="21"/>
    </location>
</feature>
<evidence type="ECO:0000313" key="5">
    <source>
        <dbReference type="Proteomes" id="UP000682005"/>
    </source>
</evidence>
<reference evidence="3 5" key="2">
    <citation type="submission" date="2021-03" db="EMBL/GenBank/DDBJ databases">
        <title>Human Oral Microbial Genomes.</title>
        <authorList>
            <person name="Johnston C.D."/>
            <person name="Chen T."/>
            <person name="Dewhirst F.E."/>
        </authorList>
    </citation>
    <scope>NUCLEOTIDE SEQUENCE [LARGE SCALE GENOMIC DNA]</scope>
    <source>
        <strain evidence="3 5">W1435</strain>
    </source>
</reference>
<evidence type="ECO:0000313" key="4">
    <source>
        <dbReference type="Proteomes" id="UP000060345"/>
    </source>
</evidence>
<sequence length="343" mass="39806">MKRKVVLILIALLFFVVHSEAQRKTGRPLPKVRKGAAAPLAQPVSDKTLADWNAIHRTYAARKYQPKDSWELVSYYDYSVTENENSLEELQNMKIQILGDSILYLNGKKIKVCRTDRDSFMYERDALYYPYLKDYFALRGINISKSVPVLLIQSSEDEIYSDMLEYIYTGKYLVLYHNNIAGIFKHVRKSGQGLPSLDAKLEYTQADMYKDVKKEMSSKRAREYNIRPYKGKLRICMGKSISQMDSSGGFYFVKLPNYKSFPIFVAYNCNEDDEFLIFTYKNGMIDDDNCISVLTFSSYNNIKEDFAIFTDGTIYVRTIEGKKTSIDVYRINDDGEFYQLNQS</sequence>